<evidence type="ECO:0000313" key="15">
    <source>
        <dbReference type="EMBL" id="MCO6414623.1"/>
    </source>
</evidence>
<dbReference type="EMBL" id="JAFIRR010000001">
    <property type="protein sequence ID" value="MCO6414623.1"/>
    <property type="molecule type" value="Genomic_DNA"/>
</dbReference>
<protein>
    <recommendedName>
        <fullName evidence="3">histidine kinase</fullName>
        <ecNumber evidence="3">2.7.13.3</ecNumber>
    </recommendedName>
</protein>
<reference evidence="15 16" key="1">
    <citation type="submission" date="2021-12" db="EMBL/GenBank/DDBJ databases">
        <title>Siccirubricoccus leaddurans sp. nov., a high concentration Zn2+ tolerance bacterium.</title>
        <authorList>
            <person name="Cao Y."/>
        </authorList>
    </citation>
    <scope>NUCLEOTIDE SEQUENCE [LARGE SCALE GENOMIC DNA]</scope>
    <source>
        <strain evidence="15 16">KC 17139</strain>
    </source>
</reference>
<dbReference type="InterPro" id="IPR011102">
    <property type="entry name" value="Sig_transdc_His_kinase_HWE"/>
</dbReference>
<keyword evidence="11" id="KW-0067">ATP-binding</keyword>
<keyword evidence="6" id="KW-0288">FMN</keyword>
<dbReference type="PROSITE" id="PS50885">
    <property type="entry name" value="HAMP"/>
    <property type="match status" value="1"/>
</dbReference>
<dbReference type="InterPro" id="IPR000014">
    <property type="entry name" value="PAS"/>
</dbReference>
<dbReference type="PANTHER" id="PTHR41523">
    <property type="entry name" value="TWO-COMPONENT SYSTEM SENSOR PROTEIN"/>
    <property type="match status" value="1"/>
</dbReference>
<accession>A0ABT1CY85</accession>
<dbReference type="NCBIfam" id="TIGR00229">
    <property type="entry name" value="sensory_box"/>
    <property type="match status" value="1"/>
</dbReference>
<sequence>MALALLPAVLQTYSAQVQLREQRTHAARDQALRLARDAAARLGRFVEGLREALVVLAEAPPIRSGDHAACTAMLVRLRERFAPQVLLGMVGPEGWLRCTTLGTPPRSVYDGDRSFFRLALKRGEMVVSEWEAAGTFLKGGTVHFGLPILGAPGERPLGVVGAAVGVDWLADQLRSIGLPPGATLTVVDREARILLHLADRPELALTPGSAAPPQLLQLLPRFRLDLSPAELEAGGQVSDAPGWDGDARIFGTAPFVPGSAGALRVIVSLDAARALAPAEAAARTGIALLALGTLLALAAARLGARRFVLQPLEVLLGTAERWERGEYGIRAASALHGSIPELARLASALDRVVEAAAERDRATAALRENEARLSLALEAGGLAAWELDRASGIIRRSAQHDLLFGYAEPVLDWTWRVFLRHVLPEDRAVVRAAFRAHRAGGEALTLEFRIRRAGDGDVRWLEARGALHETPEGAGKVLGVLVDVTERRRTEARLRLAVGELNHRVKNTLAAVQSIAAQTLRGAEGPEVPIPPAARAAFQARLLALARSHEVLTREGWTGADLGELVRLALAPHEAEGGRRWLAGGPALRVPPRLAVPLSIALHELATNAARHGALSVPEGQVTVQWRLLPSDCQDQPPLLHLVWEESGGPVVRTPARRGFGTRLLEGGLGRELGGAVSLEFRAAGVVCTIGVPLRPQPALARRDGWHPVLATMR</sequence>
<keyword evidence="8" id="KW-0677">Repeat</keyword>
<organism evidence="15 16">
    <name type="scientific">Siccirubricoccus soli</name>
    <dbReference type="NCBI Taxonomy" id="2899147"/>
    <lineage>
        <taxon>Bacteria</taxon>
        <taxon>Pseudomonadati</taxon>
        <taxon>Pseudomonadota</taxon>
        <taxon>Alphaproteobacteria</taxon>
        <taxon>Acetobacterales</taxon>
        <taxon>Roseomonadaceae</taxon>
        <taxon>Siccirubricoccus</taxon>
    </lineage>
</organism>
<keyword evidence="12" id="KW-0843">Virulence</keyword>
<dbReference type="PROSITE" id="PS50113">
    <property type="entry name" value="PAC"/>
    <property type="match status" value="1"/>
</dbReference>
<name>A0ABT1CY85_9PROT</name>
<dbReference type="Gene3D" id="3.30.565.10">
    <property type="entry name" value="Histidine kinase-like ATPase, C-terminal domain"/>
    <property type="match status" value="1"/>
</dbReference>
<keyword evidence="10" id="KW-0418">Kinase</keyword>
<evidence type="ECO:0000256" key="10">
    <source>
        <dbReference type="ARBA" id="ARBA00022777"/>
    </source>
</evidence>
<evidence type="ECO:0000256" key="2">
    <source>
        <dbReference type="ARBA" id="ARBA00004370"/>
    </source>
</evidence>
<dbReference type="Proteomes" id="UP001523392">
    <property type="component" value="Unassembled WGS sequence"/>
</dbReference>
<evidence type="ECO:0000313" key="16">
    <source>
        <dbReference type="Proteomes" id="UP001523392"/>
    </source>
</evidence>
<dbReference type="Pfam" id="PF07536">
    <property type="entry name" value="HWE_HK"/>
    <property type="match status" value="1"/>
</dbReference>
<dbReference type="EC" id="2.7.13.3" evidence="3"/>
<evidence type="ECO:0000256" key="1">
    <source>
        <dbReference type="ARBA" id="ARBA00000085"/>
    </source>
</evidence>
<evidence type="ECO:0000256" key="8">
    <source>
        <dbReference type="ARBA" id="ARBA00022737"/>
    </source>
</evidence>
<evidence type="ECO:0000259" key="13">
    <source>
        <dbReference type="PROSITE" id="PS50113"/>
    </source>
</evidence>
<proteinExistence type="predicted"/>
<keyword evidence="9" id="KW-0547">Nucleotide-binding</keyword>
<keyword evidence="5" id="KW-0285">Flavoprotein</keyword>
<feature type="domain" description="HAMP" evidence="14">
    <location>
        <begin position="306"/>
        <end position="361"/>
    </location>
</feature>
<evidence type="ECO:0000256" key="11">
    <source>
        <dbReference type="ARBA" id="ARBA00022840"/>
    </source>
</evidence>
<feature type="domain" description="PAC" evidence="13">
    <location>
        <begin position="444"/>
        <end position="496"/>
    </location>
</feature>
<keyword evidence="16" id="KW-1185">Reference proteome</keyword>
<dbReference type="Pfam" id="PF08447">
    <property type="entry name" value="PAS_3"/>
    <property type="match status" value="1"/>
</dbReference>
<comment type="catalytic activity">
    <reaction evidence="1">
        <text>ATP + protein L-histidine = ADP + protein N-phospho-L-histidine.</text>
        <dbReference type="EC" id="2.7.13.3"/>
    </reaction>
</comment>
<comment type="subcellular location">
    <subcellularLocation>
        <location evidence="2">Membrane</location>
    </subcellularLocation>
</comment>
<dbReference type="InterPro" id="IPR000700">
    <property type="entry name" value="PAS-assoc_C"/>
</dbReference>
<evidence type="ECO:0000256" key="4">
    <source>
        <dbReference type="ARBA" id="ARBA00022553"/>
    </source>
</evidence>
<evidence type="ECO:0000256" key="12">
    <source>
        <dbReference type="ARBA" id="ARBA00023026"/>
    </source>
</evidence>
<evidence type="ECO:0000256" key="7">
    <source>
        <dbReference type="ARBA" id="ARBA00022679"/>
    </source>
</evidence>
<dbReference type="SMART" id="SM00911">
    <property type="entry name" value="HWE_HK"/>
    <property type="match status" value="1"/>
</dbReference>
<evidence type="ECO:0000256" key="5">
    <source>
        <dbReference type="ARBA" id="ARBA00022630"/>
    </source>
</evidence>
<dbReference type="Gene3D" id="3.30.450.20">
    <property type="entry name" value="PAS domain"/>
    <property type="match status" value="2"/>
</dbReference>
<dbReference type="RefSeq" id="WP_252951214.1">
    <property type="nucleotide sequence ID" value="NZ_JAFIRR010000001.1"/>
</dbReference>
<dbReference type="InterPro" id="IPR003660">
    <property type="entry name" value="HAMP_dom"/>
</dbReference>
<dbReference type="InterPro" id="IPR013655">
    <property type="entry name" value="PAS_fold_3"/>
</dbReference>
<dbReference type="SUPFAM" id="SSF55785">
    <property type="entry name" value="PYP-like sensor domain (PAS domain)"/>
    <property type="match status" value="1"/>
</dbReference>
<dbReference type="PANTHER" id="PTHR41523:SF7">
    <property type="entry name" value="HISTIDINE KINASE"/>
    <property type="match status" value="1"/>
</dbReference>
<dbReference type="InterPro" id="IPR036890">
    <property type="entry name" value="HATPase_C_sf"/>
</dbReference>
<evidence type="ECO:0000259" key="14">
    <source>
        <dbReference type="PROSITE" id="PS50885"/>
    </source>
</evidence>
<evidence type="ECO:0000256" key="3">
    <source>
        <dbReference type="ARBA" id="ARBA00012438"/>
    </source>
</evidence>
<gene>
    <name evidence="15" type="ORF">JYK14_00305</name>
</gene>
<evidence type="ECO:0000256" key="9">
    <source>
        <dbReference type="ARBA" id="ARBA00022741"/>
    </source>
</evidence>
<keyword evidence="4" id="KW-0597">Phosphoprotein</keyword>
<keyword evidence="7" id="KW-0808">Transferase</keyword>
<evidence type="ECO:0000256" key="6">
    <source>
        <dbReference type="ARBA" id="ARBA00022643"/>
    </source>
</evidence>
<dbReference type="CDD" id="cd00130">
    <property type="entry name" value="PAS"/>
    <property type="match status" value="1"/>
</dbReference>
<dbReference type="InterPro" id="IPR035965">
    <property type="entry name" value="PAS-like_dom_sf"/>
</dbReference>
<comment type="caution">
    <text evidence="15">The sequence shown here is derived from an EMBL/GenBank/DDBJ whole genome shotgun (WGS) entry which is preliminary data.</text>
</comment>